<keyword evidence="2" id="KW-0812">Transmembrane</keyword>
<gene>
    <name evidence="4" type="ORF">V8G57_02120</name>
</gene>
<dbReference type="SMART" id="SM00912">
    <property type="entry name" value="Haemagg_act"/>
    <property type="match status" value="1"/>
</dbReference>
<evidence type="ECO:0000256" key="2">
    <source>
        <dbReference type="SAM" id="Phobius"/>
    </source>
</evidence>
<feature type="compositionally biased region" description="Polar residues" evidence="1">
    <location>
        <begin position="2121"/>
        <end position="2132"/>
    </location>
</feature>
<feature type="region of interest" description="Disordered" evidence="1">
    <location>
        <begin position="2083"/>
        <end position="2159"/>
    </location>
</feature>
<evidence type="ECO:0000313" key="4">
    <source>
        <dbReference type="EMBL" id="MEM4986174.1"/>
    </source>
</evidence>
<organism evidence="4 5">
    <name type="scientific">Collimonas rhizosphaerae</name>
    <dbReference type="NCBI Taxonomy" id="3126357"/>
    <lineage>
        <taxon>Bacteria</taxon>
        <taxon>Pseudomonadati</taxon>
        <taxon>Pseudomonadota</taxon>
        <taxon>Betaproteobacteria</taxon>
        <taxon>Burkholderiales</taxon>
        <taxon>Oxalobacteraceae</taxon>
        <taxon>Collimonas</taxon>
    </lineage>
</organism>
<comment type="caution">
    <text evidence="4">The sequence shown here is derived from an EMBL/GenBank/DDBJ whole genome shotgun (WGS) entry which is preliminary data.</text>
</comment>
<dbReference type="InterPro" id="IPR011050">
    <property type="entry name" value="Pectin_lyase_fold/virulence"/>
</dbReference>
<evidence type="ECO:0000313" key="5">
    <source>
        <dbReference type="Proteomes" id="UP001495910"/>
    </source>
</evidence>
<dbReference type="Proteomes" id="UP001495910">
    <property type="component" value="Unassembled WGS sequence"/>
</dbReference>
<dbReference type="Gene3D" id="2.160.20.10">
    <property type="entry name" value="Single-stranded right-handed beta-helix, Pectin lyase-like"/>
    <property type="match status" value="1"/>
</dbReference>
<accession>A0ABU9PQ96</accession>
<dbReference type="RefSeq" id="WP_342827981.1">
    <property type="nucleotide sequence ID" value="NZ_JBANDC010000001.1"/>
</dbReference>
<keyword evidence="2" id="KW-1133">Transmembrane helix</keyword>
<dbReference type="SUPFAM" id="SSF51126">
    <property type="entry name" value="Pectin lyase-like"/>
    <property type="match status" value="1"/>
</dbReference>
<sequence>MNRSLRQLLSRLDQSHLSTALRLELPVDRSEAMAQSMLGLSQDGAPQVRLWQRVVAAAVAMTLWLAPLQVTWQNATQSAGQLAVSAELQQARNATVDWQFFAGQLKQDVLEAQHSGNWGPLQAQLEQHLPGMTRALMAQMETALPSVQFGLHSAMAAPITDPNAPIRFQPQVTSSTGPGGNVPVVNITQPNANGISLNQYSAFNVDAVGLILNNSLTAGGSLLGGNVAANPFLNGRTATQIINQVTSQGGPSNIFGTIEVFGAPASVIVVNPNGVNCTSCGFVNAPHITLTTGMPQFLSGPGGSVTSFDNAAALSYDVQGGRIQIEGLPGANGTPGSGIEGTVGSIDLIAGSIGINAPLYAGQQINLISGQQVVAQSQSGQGRAGSDYQVSSNGPNTAASNTSAQNALQIDASAFGAMTAGQIKVIGTSQGLGVRNDGTLTSSVGALSIDANGDVRVGTTYGKSTVDITSTGNVTANGDSLGEQGLNIGANGNVQVNGSMQSHQNVNLQAGGNITGTGGAVADNSITATAGNSINLGGTVQAGNALNLTAQGHDGTGDIILGGSVTAPNQTAINAARDITIDGSITSATTLALAATRNLTINGTAGSVGDLSLQGKQGSVTTAGNVISSSGNVNVLANTDANLGGQVYAAQSAQLQSQNGSITVGGTLAAQQQVNATAANNVTLGGSTQSGGNASITATNGSVALNGDLTSGGAAQVQAGQNITGTGKLTALTDTALTAGQAIAIGGQLQTGGNLTATAGQNVSFAAVTAGGNTGGSANLQGANVTLSGPTTVGNASGGNLTIAASQDATLGGQTQTTGTLQVAAGRDIAVNGGTLSNGATTLNATRNLGVGGTVIALGDTGLTAQTGTLSTTGSVLALSGLNAASGGDLTLGGQVYAQNAAVLQSQHGNLTVAGDVNAQDSLQATAANNVTLGGNTQVGKDTTITATNGNLNLAGNLAGHGAGTLTAGGSIAGAGNTQFTNDAQLTAAKDIALAGTVGVGGNLNATAGNGLGMGATTVLGNATLAATQGNVALNGATTTGGSLQASAGTDLVAAGAVNSLQNISLNAGRNLTTQSTVGASSNLTASAGQALALNGVTTSLGNATLSGSSIATGGDLNVGGTLQAAARNNLNLTGGLLTVGRDANLTGADVTLGGVASATSITAANPHPVNAIGGNLTATASNSVTTDNVGVVKGNATLNGANSVTNNGNWLAAGDVNVATQQAINSAGAALQSLGTATINATNLTNAGTVYGVNTNVNAANSIVNNNGALLARDNLNLVTNTFAANQGGLLFAGDTSAVSTAPPGSGNVSLTVNGGAGSFNNAGGQILASNNVTLKLPNQSIDPTAASFGAVDLNGTLTLIANTINVNGNWNLPGSGLNLQAVNGLTNSGTIQKSGDIAISAASFTNSGSVISGNDVTLNGVVANQAGGVIHADRDVNLGGTVTNAGKVEAVRDVNLSGASYDNTGGTTTANRDVNATLAGSLTNVGSSITAANNVNINAASVNNDRAAPVDLQNVTTTVSDPALLLSTVIGTDPVLVSDGNSNGTNGPTWIYVPQNVTLGDLSPNLTTGTVKATGLGPIGPGGTAYFAGDNPQYLYSGPSVTQILALPTVQTTVQSQTNGQQGLITAGNQASITANSLSNRGSTISGNNVVLNVQSLDNGRSDTIITSKTTTSVNQAELSNFMAQVIAMGTTIVGDASPPCPGEAQGGCTSNVQPLTLTPIPAASIVAPSTGGTTTALGVRGQIVANQDVSISGGNLVNAGNIVAGRDITFNVAGLTNQGENSYSVLTQGTLVVANGDNFNPLSQSVAMAQDPATIVAGRNLAINAGSVVNNNANLAALSNVTITSPGTVSNQSGSIQATNGDVSINAATLNNVRSGGTVGVQSRQTTFAGQTVADLNQDFFGVTEQAETSQAGVINGARNVTINSATLNNTGSLINAGQNANITVTSALNNNADVLAVTSYHSHVENHCSLGSCDHVRENDPVNNNTPNQSNSIIQAADSLNVNGQGGQYAALQNTGTITGYQVNLTGSNITNGYTNPQVMTPAGSTPKNVIPLGPIGVPTTATNAQNGANQAAGAVGATGQVNANPNVGPQAPVPTTTANGSNGSGSTATGAIGSQGFATAPTSTVGNGNFHFTAGTPAGQSGLPTQASTNDPKYVITNPASSVLGGLTPQVLLNNLPSALQPNGNVPFYFDPFTESQQLQQAALAQTGNASFVSGVQWDSKTQVSLADQQKAVLYSNAINYATQNNIQLGQALSQQQINELNAPMLWYVEQTVPDPSCTATGTSQCGTINALMPQVYLPQATQGALAGGVIQGNQVTLTATGTGDTDHPNGTVTNTGYISAQQLIINAQQLNNEARNADIGVQTIRTDKQGYTKLTGDAVQPGGFLSAASYQFNVDRVNSISGQFQQLNADGTVNQAGSQALLDSLQRQLDGGFTQSTAQDHIQQEWVQTKKADSTATIIIIVAAVALAIVTAGAAAAAVGAMQQAAAVSMLDAVAAGATFTEAAAAGGIMAGSAFAVGGAANLAIAGALGAMASSTVTQLGFTGTLNAGDILKSGVAGAIGGAVTGAYGSTYDASRLLATTAAGCASAELSGGDCKSGAVSGFATASIAWAADAMRQSQVVSSQQFAGVSDSNDPTGKLISNATGPSVGVDGDGYKIAGTRVSFDDLKKYGRVDVNSDGTWTFTGIGTNPESSAPWTLQEALTKEGGLTGGAQGLPGTLKNIPYQAGSFFDKLLESFAGTHDFLGSGFYDQQGNLQANLTSFQRKWFEMQTIVDIPIAAPFAVSTLLNQYGVNIDILKNQINNAEKKP</sequence>
<dbReference type="InterPro" id="IPR008638">
    <property type="entry name" value="FhaB/CdiA-like_TPS"/>
</dbReference>
<keyword evidence="5" id="KW-1185">Reference proteome</keyword>
<evidence type="ECO:0000259" key="3">
    <source>
        <dbReference type="SMART" id="SM00912"/>
    </source>
</evidence>
<dbReference type="Pfam" id="PF05860">
    <property type="entry name" value="TPS"/>
    <property type="match status" value="1"/>
</dbReference>
<keyword evidence="2" id="KW-0472">Membrane</keyword>
<reference evidence="4 5" key="1">
    <citation type="submission" date="2024-02" db="EMBL/GenBank/DDBJ databases">
        <title>Draft genome sequence of Collimonas sp. strain H4R21, an effective mineral-weathering bacterial strain isolated from the beech rhizosphere.</title>
        <authorList>
            <person name="Morin E."/>
            <person name="Uroz S."/>
            <person name="Leveau J.H.J."/>
            <person name="Kumar R."/>
            <person name="Rey M.W."/>
            <person name="Pham J."/>
        </authorList>
    </citation>
    <scope>NUCLEOTIDE SEQUENCE [LARGE SCALE GENOMIC DNA]</scope>
    <source>
        <strain evidence="4 5">H4R21</strain>
    </source>
</reference>
<feature type="compositionally biased region" description="Polar residues" evidence="1">
    <location>
        <begin position="2143"/>
        <end position="2156"/>
    </location>
</feature>
<evidence type="ECO:0000256" key="1">
    <source>
        <dbReference type="SAM" id="MobiDB-lite"/>
    </source>
</evidence>
<dbReference type="EMBL" id="JBANDC010000001">
    <property type="protein sequence ID" value="MEM4986174.1"/>
    <property type="molecule type" value="Genomic_DNA"/>
</dbReference>
<protein>
    <recommendedName>
        <fullName evidence="3">Filamentous haemagglutinin FhaB/tRNA nuclease CdiA-like TPS domain-containing protein</fullName>
    </recommendedName>
</protein>
<name>A0ABU9PQ96_9BURK</name>
<feature type="compositionally biased region" description="Low complexity" evidence="1">
    <location>
        <begin position="2100"/>
        <end position="2119"/>
    </location>
</feature>
<dbReference type="InterPro" id="IPR012334">
    <property type="entry name" value="Pectin_lyas_fold"/>
</dbReference>
<feature type="transmembrane region" description="Helical" evidence="2">
    <location>
        <begin position="2464"/>
        <end position="2487"/>
    </location>
</feature>
<feature type="region of interest" description="Disordered" evidence="1">
    <location>
        <begin position="378"/>
        <end position="402"/>
    </location>
</feature>
<proteinExistence type="predicted"/>
<feature type="domain" description="Filamentous haemagglutinin FhaB/tRNA nuclease CdiA-like TPS" evidence="3">
    <location>
        <begin position="179"/>
        <end position="300"/>
    </location>
</feature>